<reference evidence="2" key="2">
    <citation type="submission" date="2025-08" db="UniProtKB">
        <authorList>
            <consortium name="Ensembl"/>
        </authorList>
    </citation>
    <scope>IDENTIFICATION</scope>
</reference>
<dbReference type="PANTHER" id="PTHR14389:SF3">
    <property type="entry name" value="PROTEIN FAM111A-LIKE"/>
    <property type="match status" value="1"/>
</dbReference>
<dbReference type="Ensembl" id="ENSMMDT00005055826.1">
    <property type="protein sequence ID" value="ENSMMDP00005054777.1"/>
    <property type="gene ID" value="ENSMMDG00005024552.1"/>
</dbReference>
<dbReference type="AlphaFoldDB" id="A0A668AMV9"/>
<organism evidence="2 3">
    <name type="scientific">Myripristis murdjan</name>
    <name type="common">pinecone soldierfish</name>
    <dbReference type="NCBI Taxonomy" id="586833"/>
    <lineage>
        <taxon>Eukaryota</taxon>
        <taxon>Metazoa</taxon>
        <taxon>Chordata</taxon>
        <taxon>Craniata</taxon>
        <taxon>Vertebrata</taxon>
        <taxon>Euteleostomi</taxon>
        <taxon>Actinopterygii</taxon>
        <taxon>Neopterygii</taxon>
        <taxon>Teleostei</taxon>
        <taxon>Neoteleostei</taxon>
        <taxon>Acanthomorphata</taxon>
        <taxon>Holocentriformes</taxon>
        <taxon>Holocentridae</taxon>
        <taxon>Myripristis</taxon>
    </lineage>
</organism>
<reference evidence="2" key="3">
    <citation type="submission" date="2025-09" db="UniProtKB">
        <authorList>
            <consortium name="Ensembl"/>
        </authorList>
    </citation>
    <scope>IDENTIFICATION</scope>
</reference>
<name>A0A668AMV9_9TELE</name>
<dbReference type="Pfam" id="PF13365">
    <property type="entry name" value="Trypsin_2"/>
    <property type="match status" value="1"/>
</dbReference>
<proteinExistence type="predicted"/>
<dbReference type="InterPro" id="IPR009003">
    <property type="entry name" value="Peptidase_S1_PA"/>
</dbReference>
<dbReference type="Gene3D" id="2.40.10.10">
    <property type="entry name" value="Trypsin-like serine proteases"/>
    <property type="match status" value="1"/>
</dbReference>
<dbReference type="Proteomes" id="UP000472263">
    <property type="component" value="Chromosome 15"/>
</dbReference>
<protein>
    <recommendedName>
        <fullName evidence="4">Serine protease</fullName>
    </recommendedName>
</protein>
<feature type="compositionally biased region" description="Acidic residues" evidence="1">
    <location>
        <begin position="560"/>
        <end position="570"/>
    </location>
</feature>
<dbReference type="SUPFAM" id="SSF50494">
    <property type="entry name" value="Trypsin-like serine proteases"/>
    <property type="match status" value="1"/>
</dbReference>
<feature type="region of interest" description="Disordered" evidence="1">
    <location>
        <begin position="550"/>
        <end position="570"/>
    </location>
</feature>
<dbReference type="GO" id="GO:0000785">
    <property type="term" value="C:chromatin"/>
    <property type="evidence" value="ECO:0007669"/>
    <property type="project" value="TreeGrafter"/>
</dbReference>
<accession>A0A668AMV9</accession>
<feature type="region of interest" description="Disordered" evidence="1">
    <location>
        <begin position="236"/>
        <end position="261"/>
    </location>
</feature>
<reference evidence="2" key="1">
    <citation type="submission" date="2019-06" db="EMBL/GenBank/DDBJ databases">
        <authorList>
            <consortium name="Wellcome Sanger Institute Data Sharing"/>
        </authorList>
    </citation>
    <scope>NUCLEOTIDE SEQUENCE [LARGE SCALE GENOMIC DNA]</scope>
</reference>
<dbReference type="GO" id="GO:0005634">
    <property type="term" value="C:nucleus"/>
    <property type="evidence" value="ECO:0007669"/>
    <property type="project" value="TreeGrafter"/>
</dbReference>
<dbReference type="InParanoid" id="A0A668AMV9"/>
<evidence type="ECO:0000313" key="2">
    <source>
        <dbReference type="Ensembl" id="ENSMMDP00005054777.1"/>
    </source>
</evidence>
<dbReference type="GeneTree" id="ENSGT00390000005182"/>
<evidence type="ECO:0008006" key="4">
    <source>
        <dbReference type="Google" id="ProtNLM"/>
    </source>
</evidence>
<evidence type="ECO:0000256" key="1">
    <source>
        <dbReference type="SAM" id="MobiDB-lite"/>
    </source>
</evidence>
<evidence type="ECO:0000313" key="3">
    <source>
        <dbReference type="Proteomes" id="UP000472263"/>
    </source>
</evidence>
<sequence>HSITASHSELLPLNLRIIKKKKKKRLNRFSQIVHSSTWNVSMIMPAKFPIDRMYTLNPVCPATVLEALKTHSEYNAKKYKDENVVITLSMQDRQVAVATHFPCHLIEDDKVLEIYKTSKKVEEIKPDQETPSQGDYVTFFIDKTGGANTTRKEPLTHYTFREVDYLCVYAERRMTVEEALKRDGRFTDNHSNFSLSDEANPKCYTVHTQSVEKLDGKFFKICLPRGQGPENIIAESIVSGKKGKSQTKQKNQEASHDSQNSALNLKKENFGKIQQAFSEVHRVRQLLASGKSVCKVIVENFCQGTGFILFDNFILTNGHLLKDCVVKLEDTMQLPTDVYAFFNYEKPSGGDCFRFKVKKTIIDFSFSGGCELDYAILELDRDTLAKLPPGLLKKCGPVPENGEACIIGHPAGGVKQMDPTCIIEKEKREEAAVSHLEPHKDTLLTLHSIKQVLINQGIENIMQGGRNVDRVGTYNTFMYHGSSGSPVFDAHCRVFGLHTAGFTYGFSGNEKSVIEYAHPLIDILKNFVMKLKDRKDDKLLQRVLKEVENNPHLKEVGESNSDDEPMEADG</sequence>
<keyword evidence="3" id="KW-1185">Reference proteome</keyword>
<dbReference type="PANTHER" id="PTHR14389">
    <property type="entry name" value="SI:CH1073-475A24.1"/>
    <property type="match status" value="1"/>
</dbReference>
<dbReference type="GO" id="GO:0006260">
    <property type="term" value="P:DNA replication"/>
    <property type="evidence" value="ECO:0007669"/>
    <property type="project" value="TreeGrafter"/>
</dbReference>
<dbReference type="InterPro" id="IPR043504">
    <property type="entry name" value="Peptidase_S1_PA_chymotrypsin"/>
</dbReference>